<dbReference type="InterPro" id="IPR013108">
    <property type="entry name" value="Amidohydro_3"/>
</dbReference>
<dbReference type="NCBIfam" id="TIGR02318">
    <property type="entry name" value="phosphono_phnM"/>
    <property type="match status" value="1"/>
</dbReference>
<dbReference type="SUPFAM" id="SSF51556">
    <property type="entry name" value="Metallo-dependent hydrolases"/>
    <property type="match status" value="1"/>
</dbReference>
<dbReference type="Gene3D" id="3.20.20.140">
    <property type="entry name" value="Metal-dependent hydrolases"/>
    <property type="match status" value="2"/>
</dbReference>
<feature type="domain" description="Amidohydrolase 3" evidence="1">
    <location>
        <begin position="76"/>
        <end position="377"/>
    </location>
</feature>
<organism evidence="2 3">
    <name type="scientific">Fulvimarina uroteuthidis</name>
    <dbReference type="NCBI Taxonomy" id="3098149"/>
    <lineage>
        <taxon>Bacteria</taxon>
        <taxon>Pseudomonadati</taxon>
        <taxon>Pseudomonadota</taxon>
        <taxon>Alphaproteobacteria</taxon>
        <taxon>Hyphomicrobiales</taxon>
        <taxon>Aurantimonadaceae</taxon>
        <taxon>Fulvimarina</taxon>
    </lineage>
</organism>
<gene>
    <name evidence="2" type="ORF">U0C82_12210</name>
</gene>
<keyword evidence="2" id="KW-0378">Hydrolase</keyword>
<keyword evidence="3" id="KW-1185">Reference proteome</keyword>
<dbReference type="NCBIfam" id="NF011990">
    <property type="entry name" value="PRK15446.2-6"/>
    <property type="match status" value="1"/>
</dbReference>
<evidence type="ECO:0000259" key="1">
    <source>
        <dbReference type="Pfam" id="PF07969"/>
    </source>
</evidence>
<dbReference type="NCBIfam" id="NF011984">
    <property type="entry name" value="PRK15446.1-5"/>
    <property type="match status" value="1"/>
</dbReference>
<dbReference type="InterPro" id="IPR051781">
    <property type="entry name" value="Metallo-dep_Hydrolase"/>
</dbReference>
<evidence type="ECO:0000313" key="2">
    <source>
        <dbReference type="EMBL" id="MDY8109903.1"/>
    </source>
</evidence>
<evidence type="ECO:0000313" key="3">
    <source>
        <dbReference type="Proteomes" id="UP001294412"/>
    </source>
</evidence>
<comment type="caution">
    <text evidence="2">The sequence shown here is derived from an EMBL/GenBank/DDBJ whole genome shotgun (WGS) entry which is preliminary data.</text>
</comment>
<dbReference type="NCBIfam" id="NF011981">
    <property type="entry name" value="PRK15446.1-2"/>
    <property type="match status" value="1"/>
</dbReference>
<dbReference type="GO" id="GO:0016787">
    <property type="term" value="F:hydrolase activity"/>
    <property type="evidence" value="ECO:0007669"/>
    <property type="project" value="UniProtKB-KW"/>
</dbReference>
<dbReference type="Proteomes" id="UP001294412">
    <property type="component" value="Unassembled WGS sequence"/>
</dbReference>
<dbReference type="RefSeq" id="WP_322187394.1">
    <property type="nucleotide sequence ID" value="NZ_JAXLPB010000003.1"/>
</dbReference>
<dbReference type="CDD" id="cd01306">
    <property type="entry name" value="PhnM"/>
    <property type="match status" value="1"/>
</dbReference>
<accession>A0ABU5I3H3</accession>
<dbReference type="Pfam" id="PF07969">
    <property type="entry name" value="Amidohydro_3"/>
    <property type="match status" value="1"/>
</dbReference>
<proteinExistence type="predicted"/>
<reference evidence="2 3" key="1">
    <citation type="submission" date="2023-12" db="EMBL/GenBank/DDBJ databases">
        <title>Description of Novel Strain Fulvimarina sp. 2208YS6-2-32 isolated from Uroteuthis (Photololigo) edulis.</title>
        <authorList>
            <person name="Park J.-S."/>
        </authorList>
    </citation>
    <scope>NUCLEOTIDE SEQUENCE [LARGE SCALE GENOMIC DNA]</scope>
    <source>
        <strain evidence="2 3">2208YS6-2-32</strain>
    </source>
</reference>
<dbReference type="InterPro" id="IPR032466">
    <property type="entry name" value="Metal_Hydrolase"/>
</dbReference>
<dbReference type="NCBIfam" id="NF011983">
    <property type="entry name" value="PRK15446.1-4"/>
    <property type="match status" value="1"/>
</dbReference>
<dbReference type="PANTHER" id="PTHR43135:SF3">
    <property type="entry name" value="ALPHA-D-RIBOSE 1-METHYLPHOSPHONATE 5-TRIPHOSPHATE DIPHOSPHATASE"/>
    <property type="match status" value="1"/>
</dbReference>
<sequence>MTHETIFTNARIVLSDEIVDGHLVLRDGRIAEIGSGRTGGEDMGGDLMIPGLVELHTDHIEGHYIPRPRVFWNKLAAIQAHDAQIAASGITTVFDAIRVGTDEDETITVDDMVEMGRLIGEAVDTGRTRSDHFIHVRCEVSAADAVDGFGRLADNPRVKLVSLMDHAPGQRQFTDLDAYRVFYQRKKNLTDEEFEAFSAKRMADSAKHADTSRKTIASAARERNITLASHDDATAAHVGEALSYGTVIAEFPTTIEAAKASKAAGLSVLMGAPNVMRGGSHSGNIAALDLIENDQLDILSSDYVPFSLLQAAFMLAGEKVLSLPKAIRLVTSAPATAVGLADRGEIAIGKRADLVRIDKGADGPPIVRAVYREGRRVA</sequence>
<dbReference type="InterPro" id="IPR012696">
    <property type="entry name" value="PhnM"/>
</dbReference>
<dbReference type="InterPro" id="IPR011059">
    <property type="entry name" value="Metal-dep_hydrolase_composite"/>
</dbReference>
<dbReference type="SUPFAM" id="SSF51338">
    <property type="entry name" value="Composite domain of metallo-dependent hydrolases"/>
    <property type="match status" value="1"/>
</dbReference>
<name>A0ABU5I3H3_9HYPH</name>
<protein>
    <submittedName>
        <fullName evidence="2">Alpha-D-ribose 1-methylphosphonate 5-triphosphate diphosphatase</fullName>
        <ecNumber evidence="2">3.6.1.63</ecNumber>
    </submittedName>
</protein>
<dbReference type="EMBL" id="JAXLPB010000003">
    <property type="protein sequence ID" value="MDY8109903.1"/>
    <property type="molecule type" value="Genomic_DNA"/>
</dbReference>
<dbReference type="PIRSF" id="PIRSF038971">
    <property type="entry name" value="PhnM"/>
    <property type="match status" value="1"/>
</dbReference>
<dbReference type="NCBIfam" id="NF011987">
    <property type="entry name" value="PRK15446.2-3"/>
    <property type="match status" value="1"/>
</dbReference>
<dbReference type="EC" id="3.6.1.63" evidence="2"/>
<dbReference type="PANTHER" id="PTHR43135">
    <property type="entry name" value="ALPHA-D-RIBOSE 1-METHYLPHOSPHONATE 5-TRIPHOSPHATE DIPHOSPHATASE"/>
    <property type="match status" value="1"/>
</dbReference>